<reference evidence="1 2" key="1">
    <citation type="journal article" date="2017" name="Genome Announc.">
        <title>Draft Genome Sequence of Agrobacterium tumefaciens Biovar 1 Strain 186, Isolated from Walnut.</title>
        <authorList>
            <person name="Poret-Peterson A.T."/>
            <person name="Bhatnagar S."/>
            <person name="McClean A.E."/>
            <person name="Kluepfel D.A."/>
        </authorList>
    </citation>
    <scope>NUCLEOTIDE SEQUENCE [LARGE SCALE GENOMIC DNA]</scope>
    <source>
        <strain evidence="1 2">186</strain>
    </source>
</reference>
<evidence type="ECO:0000313" key="1">
    <source>
        <dbReference type="EMBL" id="QDY95993.1"/>
    </source>
</evidence>
<dbReference type="AlphaFoldDB" id="A0AAP9E6T0"/>
<protein>
    <submittedName>
        <fullName evidence="1">Uncharacterized protein</fullName>
    </submittedName>
</protein>
<proteinExistence type="predicted"/>
<name>A0AAP9E6T0_AGRTU</name>
<gene>
    <name evidence="1" type="ORF">CG010_017515</name>
</gene>
<accession>A0AAP9E6T0</accession>
<dbReference type="EMBL" id="CP042275">
    <property type="protein sequence ID" value="QDY95993.1"/>
    <property type="molecule type" value="Genomic_DNA"/>
</dbReference>
<dbReference type="Proteomes" id="UP000222296">
    <property type="component" value="Chromosome Linear"/>
</dbReference>
<dbReference type="RefSeq" id="WP_099087226.1">
    <property type="nucleotide sequence ID" value="NZ_CP042275.2"/>
</dbReference>
<evidence type="ECO:0000313" key="2">
    <source>
        <dbReference type="Proteomes" id="UP000222296"/>
    </source>
</evidence>
<organism evidence="1 2">
    <name type="scientific">Agrobacterium tumefaciens</name>
    <dbReference type="NCBI Taxonomy" id="358"/>
    <lineage>
        <taxon>Bacteria</taxon>
        <taxon>Pseudomonadati</taxon>
        <taxon>Pseudomonadota</taxon>
        <taxon>Alphaproteobacteria</taxon>
        <taxon>Hyphomicrobiales</taxon>
        <taxon>Rhizobiaceae</taxon>
        <taxon>Rhizobium/Agrobacterium group</taxon>
        <taxon>Agrobacterium</taxon>
        <taxon>Agrobacterium tumefaciens complex</taxon>
    </lineage>
</organism>
<sequence>MRVTPIALKIAVAKGQRVLTGRDHYWKLMMDADMRKQPFSVDDIFGLSNNRSRLQISDFIDMLEKAEIIRRTGEMNPRGMALYRVAARQSATPMFKRDGTPIGDQMTARQALWNAMRSPFFRNGFKLIDISVHASTDTMPVAQRSARLYISCLLRAGYLIVLQKGTRTEPTIWRLVQNTGPAAPKLLKTQCVYDPNAEKIFGEPETVEVEP</sequence>